<dbReference type="PROSITE" id="PS51175">
    <property type="entry name" value="CBM6"/>
    <property type="match status" value="1"/>
</dbReference>
<sequence length="561" mass="60392">MDMRKRKKKTVGLTYALGTGALVFAVWGSPSSALAFDETYEAEDAYFQDAETAAEHNGYTGSGFVDYTPNEPGGYIEWQINAPSSGTYRLHFRYAHGGSDGDRPAEVEVNGSLIDRNLAFVPTDGWGDWGYTGLNANLEEGSNTIRLTGVGEEGGANIDHLWIENDSSGDDGDDDDNSGGSGDAYYVAVDGSDSSSGSESNPFATIDHAVDTVDAGDTIYLRGGTYQLGETIDLEADGTSSEGYHLLAYDGESPILDFSEMEDDDGNRGIEVHGDYWHLKGFTVQGAGDNGMFVDGSNNLIEELDVRENQDSGIQLHTGASDNTVRNVDSYYNYDPGDHGENADGFAAKFDTGSGNVFEGCRAWNNSDDGYDFWKANAAITVKDTWVFRNGVNTWGDSDFQGDGNGIKLGRGDGNHTIERALIWENPGNGVNHNKHAEAVNVYHVTAYANATLDSGKNNFQFSDSEAEHVLRNNVSHDGPVSSMDDVDDEYNSWNLSVDVSDSDFISLNDNEADGPRSADGSLPETDFLKLDSGSDLIDAGTDIGLSYEGSAPDLGAYEKE</sequence>
<feature type="region of interest" description="Disordered" evidence="9">
    <location>
        <begin position="162"/>
        <end position="203"/>
    </location>
</feature>
<keyword evidence="13" id="KW-1185">Reference proteome</keyword>
<dbReference type="Pfam" id="PF07602">
    <property type="entry name" value="DUF1565"/>
    <property type="match status" value="1"/>
</dbReference>
<dbReference type="InterPro" id="IPR053868">
    <property type="entry name" value="Pel9A-like_beta_helix"/>
</dbReference>
<keyword evidence="6" id="KW-0106">Calcium</keyword>
<name>A0ABW5T637_9BACI</name>
<dbReference type="InterPro" id="IPR006626">
    <property type="entry name" value="PbH1"/>
</dbReference>
<dbReference type="RefSeq" id="WP_380713961.1">
    <property type="nucleotide sequence ID" value="NZ_JBHUML010000005.1"/>
</dbReference>
<evidence type="ECO:0000256" key="9">
    <source>
        <dbReference type="SAM" id="MobiDB-lite"/>
    </source>
</evidence>
<dbReference type="InterPro" id="IPR005084">
    <property type="entry name" value="CBM6"/>
</dbReference>
<dbReference type="Proteomes" id="UP001597520">
    <property type="component" value="Unassembled WGS sequence"/>
</dbReference>
<comment type="subcellular location">
    <subcellularLocation>
        <location evidence="2">Secreted</location>
    </subcellularLocation>
</comment>
<dbReference type="CDD" id="cd04082">
    <property type="entry name" value="CBM35_pectate_lyase-like"/>
    <property type="match status" value="1"/>
</dbReference>
<dbReference type="EMBL" id="JBHUML010000005">
    <property type="protein sequence ID" value="MFD2706657.1"/>
    <property type="molecule type" value="Genomic_DNA"/>
</dbReference>
<dbReference type="InterPro" id="IPR011459">
    <property type="entry name" value="DUF1565"/>
</dbReference>
<protein>
    <submittedName>
        <fullName evidence="12">Right-handed parallel beta-helix repeat-containing protein</fullName>
    </submittedName>
</protein>
<evidence type="ECO:0000256" key="10">
    <source>
        <dbReference type="SAM" id="SignalP"/>
    </source>
</evidence>
<evidence type="ECO:0000259" key="11">
    <source>
        <dbReference type="PROSITE" id="PS51175"/>
    </source>
</evidence>
<feature type="signal peptide" evidence="10">
    <location>
        <begin position="1"/>
        <end position="35"/>
    </location>
</feature>
<comment type="caution">
    <text evidence="12">The sequence shown here is derived from an EMBL/GenBank/DDBJ whole genome shotgun (WGS) entry which is preliminary data.</text>
</comment>
<dbReference type="InterPro" id="IPR011050">
    <property type="entry name" value="Pectin_lyase_fold/virulence"/>
</dbReference>
<dbReference type="PANTHER" id="PTHR40088">
    <property type="entry name" value="PECTATE LYASE (EUROFUNG)"/>
    <property type="match status" value="1"/>
</dbReference>
<evidence type="ECO:0000256" key="7">
    <source>
        <dbReference type="ARBA" id="ARBA00023239"/>
    </source>
</evidence>
<feature type="compositionally biased region" description="Low complexity" evidence="9">
    <location>
        <begin position="190"/>
        <end position="200"/>
    </location>
</feature>
<dbReference type="SUPFAM" id="SSF49785">
    <property type="entry name" value="Galactose-binding domain-like"/>
    <property type="match status" value="1"/>
</dbReference>
<dbReference type="Pfam" id="PF03422">
    <property type="entry name" value="CBM_6"/>
    <property type="match status" value="1"/>
</dbReference>
<comment type="similarity">
    <text evidence="8">Belongs to the polysaccharide lyase 9 family.</text>
</comment>
<evidence type="ECO:0000313" key="12">
    <source>
        <dbReference type="EMBL" id="MFD2706657.1"/>
    </source>
</evidence>
<dbReference type="SMART" id="SM00710">
    <property type="entry name" value="PbH1"/>
    <property type="match status" value="5"/>
</dbReference>
<feature type="domain" description="CBM6" evidence="11">
    <location>
        <begin position="38"/>
        <end position="164"/>
    </location>
</feature>
<proteinExistence type="inferred from homology"/>
<reference evidence="13" key="1">
    <citation type="journal article" date="2019" name="Int. J. Syst. Evol. Microbiol.">
        <title>The Global Catalogue of Microorganisms (GCM) 10K type strain sequencing project: providing services to taxonomists for standard genome sequencing and annotation.</title>
        <authorList>
            <consortium name="The Broad Institute Genomics Platform"/>
            <consortium name="The Broad Institute Genome Sequencing Center for Infectious Disease"/>
            <person name="Wu L."/>
            <person name="Ma J."/>
        </authorList>
    </citation>
    <scope>NUCLEOTIDE SEQUENCE [LARGE SCALE GENOMIC DNA]</scope>
    <source>
        <strain evidence="13">KCTC 33792</strain>
    </source>
</reference>
<dbReference type="Gene3D" id="2.160.20.10">
    <property type="entry name" value="Single-stranded right-handed beta-helix, Pectin lyase-like"/>
    <property type="match status" value="1"/>
</dbReference>
<evidence type="ECO:0000256" key="8">
    <source>
        <dbReference type="ARBA" id="ARBA00038263"/>
    </source>
</evidence>
<dbReference type="Gene3D" id="2.60.120.260">
    <property type="entry name" value="Galactose-binding domain-like"/>
    <property type="match status" value="1"/>
</dbReference>
<dbReference type="PANTHER" id="PTHR40088:SF1">
    <property type="entry name" value="PECTATE LYASE PEL9"/>
    <property type="match status" value="1"/>
</dbReference>
<organism evidence="12 13">
    <name type="scientific">Salibacterium lacus</name>
    <dbReference type="NCBI Taxonomy" id="1898109"/>
    <lineage>
        <taxon>Bacteria</taxon>
        <taxon>Bacillati</taxon>
        <taxon>Bacillota</taxon>
        <taxon>Bacilli</taxon>
        <taxon>Bacillales</taxon>
        <taxon>Bacillaceae</taxon>
    </lineage>
</organism>
<dbReference type="InterPro" id="IPR008979">
    <property type="entry name" value="Galactose-bd-like_sf"/>
</dbReference>
<keyword evidence="4" id="KW-0479">Metal-binding</keyword>
<evidence type="ECO:0000256" key="6">
    <source>
        <dbReference type="ARBA" id="ARBA00022837"/>
    </source>
</evidence>
<dbReference type="Pfam" id="PF22842">
    <property type="entry name" value="Pel9A-like_beta_helix"/>
    <property type="match status" value="1"/>
</dbReference>
<comment type="cofactor">
    <cofactor evidence="1">
        <name>Ca(2+)</name>
        <dbReference type="ChEBI" id="CHEBI:29108"/>
    </cofactor>
</comment>
<gene>
    <name evidence="12" type="ORF">ACFSUB_14420</name>
</gene>
<feature type="compositionally biased region" description="Acidic residues" evidence="9">
    <location>
        <begin position="167"/>
        <end position="177"/>
    </location>
</feature>
<evidence type="ECO:0000256" key="4">
    <source>
        <dbReference type="ARBA" id="ARBA00022723"/>
    </source>
</evidence>
<keyword evidence="3" id="KW-0964">Secreted</keyword>
<dbReference type="InterPro" id="IPR052052">
    <property type="entry name" value="Polysaccharide_Lyase_9"/>
</dbReference>
<accession>A0ABW5T637</accession>
<evidence type="ECO:0000256" key="1">
    <source>
        <dbReference type="ARBA" id="ARBA00001913"/>
    </source>
</evidence>
<dbReference type="SUPFAM" id="SSF51126">
    <property type="entry name" value="Pectin lyase-like"/>
    <property type="match status" value="1"/>
</dbReference>
<evidence type="ECO:0000256" key="3">
    <source>
        <dbReference type="ARBA" id="ARBA00022525"/>
    </source>
</evidence>
<dbReference type="InterPro" id="IPR012334">
    <property type="entry name" value="Pectin_lyas_fold"/>
</dbReference>
<keyword evidence="7" id="KW-0456">Lyase</keyword>
<feature type="chain" id="PRO_5046165987" evidence="10">
    <location>
        <begin position="36"/>
        <end position="561"/>
    </location>
</feature>
<evidence type="ECO:0000313" key="13">
    <source>
        <dbReference type="Proteomes" id="UP001597520"/>
    </source>
</evidence>
<evidence type="ECO:0000256" key="5">
    <source>
        <dbReference type="ARBA" id="ARBA00022729"/>
    </source>
</evidence>
<keyword evidence="5 10" id="KW-0732">Signal</keyword>
<evidence type="ECO:0000256" key="2">
    <source>
        <dbReference type="ARBA" id="ARBA00004613"/>
    </source>
</evidence>